<evidence type="ECO:0000256" key="1">
    <source>
        <dbReference type="SAM" id="Phobius"/>
    </source>
</evidence>
<feature type="transmembrane region" description="Helical" evidence="1">
    <location>
        <begin position="300"/>
        <end position="321"/>
    </location>
</feature>
<dbReference type="Proteomes" id="UP000228502">
    <property type="component" value="Unassembled WGS sequence"/>
</dbReference>
<dbReference type="Pfam" id="PF03432">
    <property type="entry name" value="Relaxase"/>
    <property type="match status" value="1"/>
</dbReference>
<feature type="transmembrane region" description="Helical" evidence="1">
    <location>
        <begin position="256"/>
        <end position="280"/>
    </location>
</feature>
<proteinExistence type="predicted"/>
<dbReference type="EMBL" id="PEJG01000026">
    <property type="protein sequence ID" value="PIH09207.1"/>
    <property type="molecule type" value="Genomic_DNA"/>
</dbReference>
<name>A0AAE5QX74_STAEP</name>
<protein>
    <submittedName>
        <fullName evidence="3">Protein rlx</fullName>
    </submittedName>
</protein>
<evidence type="ECO:0000259" key="2">
    <source>
        <dbReference type="Pfam" id="PF03432"/>
    </source>
</evidence>
<dbReference type="InterPro" id="IPR005094">
    <property type="entry name" value="Endonuclease_MobA/VirD2"/>
</dbReference>
<comment type="caution">
    <text evidence="3">The sequence shown here is derived from an EMBL/GenBank/DDBJ whole genome shotgun (WGS) entry which is preliminary data.</text>
</comment>
<reference evidence="3 4" key="1">
    <citation type="submission" date="2017-10" db="EMBL/GenBank/DDBJ databases">
        <title>genome sequences of Staph epi in chlorhexidine trial.</title>
        <authorList>
            <person name="Greninger A.L."/>
            <person name="Addetia A."/>
            <person name="Qin X."/>
            <person name="Zerr D."/>
        </authorList>
    </citation>
    <scope>NUCLEOTIDE SEQUENCE [LARGE SCALE GENOMIC DNA]</scope>
    <source>
        <strain evidence="3 4">SCH-17</strain>
    </source>
</reference>
<evidence type="ECO:0000313" key="3">
    <source>
        <dbReference type="EMBL" id="PIH09207.1"/>
    </source>
</evidence>
<keyword evidence="1" id="KW-0472">Membrane</keyword>
<sequence>MATTKLSATKSTSRAINYAEKRAVEKSGLNCDVDYAKSSFKASRELYGKTDGNQGHVIIQSFKPGEVTPEQCNQLGLALTEKLAPNHQVAVYTHNDTDHVHNHIVINSIDLETGKKFNNNKQALRNVRDFNDEVCIEHGLSVPEKDTARLRYTQTEKAIADPNTKSTVQYSWKDEIREAIDQSQATNMDEFKDHLNQHGIEIERVTPKSITYRHLAELRQANNDYKKMIDERIKHNDTAIKQYDQVIQRLTKGITAMFFIIALVMVAFLVLSPLGDWLGVQHFYEWLNHVLKTGHSAWRYLMIVFYLVPYALFGLLIYAILSAYKRI</sequence>
<feature type="domain" description="MobA/VirD2-like nuclease" evidence="2">
    <location>
        <begin position="20"/>
        <end position="140"/>
    </location>
</feature>
<gene>
    <name evidence="3" type="ORF">CTJ08_12220</name>
</gene>
<accession>A0AAE5QX74</accession>
<keyword evidence="1" id="KW-0812">Transmembrane</keyword>
<keyword evidence="1" id="KW-1133">Transmembrane helix</keyword>
<evidence type="ECO:0000313" key="4">
    <source>
        <dbReference type="Proteomes" id="UP000228502"/>
    </source>
</evidence>
<organism evidence="3 4">
    <name type="scientific">Staphylococcus epidermidis</name>
    <dbReference type="NCBI Taxonomy" id="1282"/>
    <lineage>
        <taxon>Bacteria</taxon>
        <taxon>Bacillati</taxon>
        <taxon>Bacillota</taxon>
        <taxon>Bacilli</taxon>
        <taxon>Bacillales</taxon>
        <taxon>Staphylococcaceae</taxon>
        <taxon>Staphylococcus</taxon>
    </lineage>
</organism>
<dbReference type="AlphaFoldDB" id="A0AAE5QX74"/>
<dbReference type="RefSeq" id="WP_099800692.1">
    <property type="nucleotide sequence ID" value="NZ_PEJG01000026.1"/>
</dbReference>